<accession>A0ABP0IY75</accession>
<keyword evidence="3" id="KW-1185">Reference proteome</keyword>
<feature type="compositionally biased region" description="Pro residues" evidence="1">
    <location>
        <begin position="628"/>
        <end position="642"/>
    </location>
</feature>
<name>A0ABP0IY75_9DINO</name>
<feature type="compositionally biased region" description="Basic and acidic residues" evidence="1">
    <location>
        <begin position="818"/>
        <end position="828"/>
    </location>
</feature>
<feature type="region of interest" description="Disordered" evidence="1">
    <location>
        <begin position="622"/>
        <end position="644"/>
    </location>
</feature>
<reference evidence="2 3" key="1">
    <citation type="submission" date="2024-02" db="EMBL/GenBank/DDBJ databases">
        <authorList>
            <person name="Chen Y."/>
            <person name="Shah S."/>
            <person name="Dougan E. K."/>
            <person name="Thang M."/>
            <person name="Chan C."/>
        </authorList>
    </citation>
    <scope>NUCLEOTIDE SEQUENCE [LARGE SCALE GENOMIC DNA]</scope>
</reference>
<sequence length="839" mass="92199">LLSAAQELRGDLDEEECSLLTSTSFQPNLDGHKSVPEQPKPKAKPKGGKASVLVVASRAKKDTVKSFTQARHLAAHAQEKAMALLQEAKAVYGEDKASLDADPQVATIKNRLSCLETLMDPEVAMSDAEKGKSILERLQRDSFFADQCWDASHVHTLGQMTFVRDTMLSLQRTPDAVQSLAQQHKDSIQVLSTVAQAVTKECVEWKANVTALAKARDAEEKALQAQLKKQADKEKREALREEQKLAKAKAKQIEKEKKAAAAEARKAAQAQTPPNPEEPQPQDPRRRRKRVDAEIGEQDPTLVQAVADKTWPSSCELALHESPEKLAQFIAASAGMVAGVARCRKTALKKVMEASPGFAADSITSVAKFLAKEITKFGADFASKLEAGGVVERQSRVVEAPPYVLGMDAVIQHECDSQEQVSLQFMDRDALLNQLRSHPSCPQDADAFQKLHSKFTGVSICGSKQGSYFAGFAPCGMPAVYYQMAGERTIAVIDIAEAEQWCRDSACESLETIEQQQAAQSEPISVKQIVDFVTHHWTGDLPSLASLKGGKLLVGDVLFVPACSLLVEKSTKTHNIYVRALGSCVNSRCEDLIAEVVSAHVRNLSFASPVRLEDAGSAALGFARKPEPPQPVPERPCPPAPLPDAHEPLQAPKTEELDVEVFAGYDREKLHAYFEEHLEQEEEWEEHVAFARRTNLFDLFIQKQISEGAETDFKEVWCDAEVSDPIEDIVAWYEFLGSEQAKHGSVAGAIEAMKAEQQMMACPVVEQPKSKAKVVKKRVIVPPGWDQKIVQAKEAGLLFDTSSWKELSERTEVLEEEERAKKAAKMADEAVPDPDALTM</sequence>
<comment type="caution">
    <text evidence="2">The sequence shown here is derived from an EMBL/GenBank/DDBJ whole genome shotgun (WGS) entry which is preliminary data.</text>
</comment>
<feature type="compositionally biased region" description="Pro residues" evidence="1">
    <location>
        <begin position="273"/>
        <end position="282"/>
    </location>
</feature>
<feature type="region of interest" description="Disordered" evidence="1">
    <location>
        <begin position="21"/>
        <end position="51"/>
    </location>
</feature>
<feature type="non-terminal residue" evidence="2">
    <location>
        <position position="1"/>
    </location>
</feature>
<evidence type="ECO:0000313" key="3">
    <source>
        <dbReference type="Proteomes" id="UP001642464"/>
    </source>
</evidence>
<gene>
    <name evidence="2" type="ORF">SCF082_LOCUS9304</name>
</gene>
<dbReference type="Proteomes" id="UP001642464">
    <property type="component" value="Unassembled WGS sequence"/>
</dbReference>
<organism evidence="2 3">
    <name type="scientific">Durusdinium trenchii</name>
    <dbReference type="NCBI Taxonomy" id="1381693"/>
    <lineage>
        <taxon>Eukaryota</taxon>
        <taxon>Sar</taxon>
        <taxon>Alveolata</taxon>
        <taxon>Dinophyceae</taxon>
        <taxon>Suessiales</taxon>
        <taxon>Symbiodiniaceae</taxon>
        <taxon>Durusdinium</taxon>
    </lineage>
</organism>
<proteinExistence type="predicted"/>
<dbReference type="EMBL" id="CAXAMM010005382">
    <property type="protein sequence ID" value="CAK9007056.1"/>
    <property type="molecule type" value="Genomic_DNA"/>
</dbReference>
<evidence type="ECO:0000256" key="1">
    <source>
        <dbReference type="SAM" id="MobiDB-lite"/>
    </source>
</evidence>
<protein>
    <submittedName>
        <fullName evidence="2">Chloroplastic</fullName>
    </submittedName>
</protein>
<feature type="non-terminal residue" evidence="2">
    <location>
        <position position="839"/>
    </location>
</feature>
<evidence type="ECO:0000313" key="2">
    <source>
        <dbReference type="EMBL" id="CAK9007056.1"/>
    </source>
</evidence>
<feature type="region of interest" description="Disordered" evidence="1">
    <location>
        <begin position="818"/>
        <end position="839"/>
    </location>
</feature>
<feature type="compositionally biased region" description="Basic and acidic residues" evidence="1">
    <location>
        <begin position="242"/>
        <end position="266"/>
    </location>
</feature>
<feature type="region of interest" description="Disordered" evidence="1">
    <location>
        <begin position="242"/>
        <end position="305"/>
    </location>
</feature>